<dbReference type="Gene3D" id="2.40.170.20">
    <property type="entry name" value="TonB-dependent receptor, beta-barrel domain"/>
    <property type="match status" value="1"/>
</dbReference>
<dbReference type="SUPFAM" id="SSF56935">
    <property type="entry name" value="Porins"/>
    <property type="match status" value="1"/>
</dbReference>
<evidence type="ECO:0000256" key="8">
    <source>
        <dbReference type="ARBA" id="ARBA00023077"/>
    </source>
</evidence>
<feature type="chain" id="PRO_5040996568" evidence="13">
    <location>
        <begin position="37"/>
        <end position="732"/>
    </location>
</feature>
<sequence length="732" mass="80326">MLNFKTSTTITPKTAGKTAGLAALLLGSVLAIPATAAPAEPGSFGTLEEIIVTAQKRAENLQTVPVAISAFSETALAKIGAVGIADIAGRTPNFVMNRKNLVEPQFFIRGVGTNTNSAAGDPTVGIFMDEVYVGRASGAAFDFFDLERVEVLRGPQGTLYGRNTSGGAVNIITKKPSDKPYVKLEGTYGNYNTLELKAVGNAPINDKVFVKLSGLHRSHEGYSTSLINGNDLGKEDNWSGRAQILFQPNDDLRILLSGDYTKDRNGGNARVPYLIFPGATTGYVRAKYPADTDLRDSFANPNSFQNREVYGVYGRIDYDMSFATLTSLSAYRHNELHWFEDLGTPSIPLLLKNDNRANEKSHQFSQELRLTSLPGSKVNWVTGLFYFDEKVSRNDNYVTSFLLVPAAGGDVTFFQDVTSKSYAAFGQMTYPFTETLSVTGGLRWTHDKKDAFQAATNNTNNPTSGIPLFPNGPYAVPAEHSWSALTGRLALEYKDADGPLLYASVSRGYKSGIYASQNNVIANVGIPLPPEHSWTYEAGIKSDWLDNRLRFNATGFYTDYRALQLYRLDSSLRLITFSSNAKIYGAEIETSALLTDNLEIGANGSFLHTEITTGEFKNNQLARAPKWNTSLYAALTFPVPSGDLSLRTDFRWTSKYYFEPTNARETKIDSISLFDARLTYTHEASGVQVAVWGKNLGNRDVPTHIIPFLGNGYAVFDAPRTFGVTLNYKWGE</sequence>
<keyword evidence="16" id="KW-0675">Receptor</keyword>
<dbReference type="PANTHER" id="PTHR32552:SF81">
    <property type="entry name" value="TONB-DEPENDENT OUTER MEMBRANE RECEPTOR"/>
    <property type="match status" value="1"/>
</dbReference>
<dbReference type="InterPro" id="IPR000531">
    <property type="entry name" value="Beta-barrel_TonB"/>
</dbReference>
<dbReference type="GO" id="GO:0006826">
    <property type="term" value="P:iron ion transport"/>
    <property type="evidence" value="ECO:0007669"/>
    <property type="project" value="UniProtKB-KW"/>
</dbReference>
<keyword evidence="4" id="KW-0410">Iron transport</keyword>
<keyword evidence="3 11" id="KW-1134">Transmembrane beta strand</keyword>
<evidence type="ECO:0000313" key="17">
    <source>
        <dbReference type="Proteomes" id="UP001141619"/>
    </source>
</evidence>
<evidence type="ECO:0000256" key="1">
    <source>
        <dbReference type="ARBA" id="ARBA00004571"/>
    </source>
</evidence>
<evidence type="ECO:0000256" key="3">
    <source>
        <dbReference type="ARBA" id="ARBA00022452"/>
    </source>
</evidence>
<proteinExistence type="inferred from homology"/>
<evidence type="ECO:0000259" key="14">
    <source>
        <dbReference type="Pfam" id="PF00593"/>
    </source>
</evidence>
<dbReference type="Proteomes" id="UP001141619">
    <property type="component" value="Unassembled WGS sequence"/>
</dbReference>
<evidence type="ECO:0000256" key="12">
    <source>
        <dbReference type="RuleBase" id="RU003357"/>
    </source>
</evidence>
<evidence type="ECO:0000256" key="10">
    <source>
        <dbReference type="ARBA" id="ARBA00023237"/>
    </source>
</evidence>
<evidence type="ECO:0000313" key="16">
    <source>
        <dbReference type="EMBL" id="MDA5194767.1"/>
    </source>
</evidence>
<dbReference type="EMBL" id="JANWOI010000004">
    <property type="protein sequence ID" value="MDA5194767.1"/>
    <property type="molecule type" value="Genomic_DNA"/>
</dbReference>
<evidence type="ECO:0000256" key="6">
    <source>
        <dbReference type="ARBA" id="ARBA00023004"/>
    </source>
</evidence>
<comment type="caution">
    <text evidence="16">The sequence shown here is derived from an EMBL/GenBank/DDBJ whole genome shotgun (WGS) entry which is preliminary data.</text>
</comment>
<evidence type="ECO:0000259" key="15">
    <source>
        <dbReference type="Pfam" id="PF07715"/>
    </source>
</evidence>
<evidence type="ECO:0000256" key="9">
    <source>
        <dbReference type="ARBA" id="ARBA00023136"/>
    </source>
</evidence>
<feature type="domain" description="TonB-dependent receptor plug" evidence="15">
    <location>
        <begin position="61"/>
        <end position="168"/>
    </location>
</feature>
<gene>
    <name evidence="16" type="ORF">NYP16_12470</name>
</gene>
<feature type="domain" description="TonB-dependent receptor-like beta-barrel" evidence="14">
    <location>
        <begin position="256"/>
        <end position="696"/>
    </location>
</feature>
<protein>
    <submittedName>
        <fullName evidence="16">TonB-dependent receptor</fullName>
    </submittedName>
</protein>
<keyword evidence="17" id="KW-1185">Reference proteome</keyword>
<dbReference type="InterPro" id="IPR039426">
    <property type="entry name" value="TonB-dep_rcpt-like"/>
</dbReference>
<name>A0A9X3U0F2_9PROT</name>
<evidence type="ECO:0000256" key="5">
    <source>
        <dbReference type="ARBA" id="ARBA00022692"/>
    </source>
</evidence>
<keyword evidence="2 11" id="KW-0813">Transport</keyword>
<dbReference type="InterPro" id="IPR036942">
    <property type="entry name" value="Beta-barrel_TonB_sf"/>
</dbReference>
<comment type="subcellular location">
    <subcellularLocation>
        <location evidence="1 11">Cell outer membrane</location>
        <topology evidence="1 11">Multi-pass membrane protein</topology>
    </subcellularLocation>
</comment>
<evidence type="ECO:0000256" key="4">
    <source>
        <dbReference type="ARBA" id="ARBA00022496"/>
    </source>
</evidence>
<keyword evidence="8 12" id="KW-0798">TonB box</keyword>
<keyword evidence="10 11" id="KW-0998">Cell outer membrane</keyword>
<dbReference type="Pfam" id="PF07715">
    <property type="entry name" value="Plug"/>
    <property type="match status" value="1"/>
</dbReference>
<keyword evidence="7" id="KW-0406">Ion transport</keyword>
<dbReference type="CDD" id="cd01347">
    <property type="entry name" value="ligand_gated_channel"/>
    <property type="match status" value="1"/>
</dbReference>
<accession>A0A9X3U0F2</accession>
<reference evidence="16" key="2">
    <citation type="journal article" date="2023" name="Syst. Appl. Microbiol.">
        <title>Govania unica gen. nov., sp. nov., a rare biosphere bacterium that represents a novel family in the class Alphaproteobacteria.</title>
        <authorList>
            <person name="Vandamme P."/>
            <person name="Peeters C."/>
            <person name="Hettiarachchi A."/>
            <person name="Cnockaert M."/>
            <person name="Carlier A."/>
        </authorList>
    </citation>
    <scope>NUCLEOTIDE SEQUENCE</scope>
    <source>
        <strain evidence="16">LMG 31809</strain>
    </source>
</reference>
<evidence type="ECO:0000256" key="7">
    <source>
        <dbReference type="ARBA" id="ARBA00023065"/>
    </source>
</evidence>
<keyword evidence="9 11" id="KW-0472">Membrane</keyword>
<evidence type="ECO:0000256" key="2">
    <source>
        <dbReference type="ARBA" id="ARBA00022448"/>
    </source>
</evidence>
<evidence type="ECO:0000256" key="13">
    <source>
        <dbReference type="SAM" id="SignalP"/>
    </source>
</evidence>
<organism evidence="16 17">
    <name type="scientific">Govanella unica</name>
    <dbReference type="NCBI Taxonomy" id="2975056"/>
    <lineage>
        <taxon>Bacteria</taxon>
        <taxon>Pseudomonadati</taxon>
        <taxon>Pseudomonadota</taxon>
        <taxon>Alphaproteobacteria</taxon>
        <taxon>Emcibacterales</taxon>
        <taxon>Govanellaceae</taxon>
        <taxon>Govanella</taxon>
    </lineage>
</organism>
<feature type="signal peptide" evidence="13">
    <location>
        <begin position="1"/>
        <end position="36"/>
    </location>
</feature>
<reference evidence="16" key="1">
    <citation type="submission" date="2022-08" db="EMBL/GenBank/DDBJ databases">
        <authorList>
            <person name="Vandamme P."/>
            <person name="Hettiarachchi A."/>
            <person name="Peeters C."/>
            <person name="Cnockaert M."/>
            <person name="Carlier A."/>
        </authorList>
    </citation>
    <scope>NUCLEOTIDE SEQUENCE</scope>
    <source>
        <strain evidence="16">LMG 31809</strain>
    </source>
</reference>
<dbReference type="InterPro" id="IPR012910">
    <property type="entry name" value="Plug_dom"/>
</dbReference>
<dbReference type="GO" id="GO:0009279">
    <property type="term" value="C:cell outer membrane"/>
    <property type="evidence" value="ECO:0007669"/>
    <property type="project" value="UniProtKB-SubCell"/>
</dbReference>
<dbReference type="PROSITE" id="PS52016">
    <property type="entry name" value="TONB_DEPENDENT_REC_3"/>
    <property type="match status" value="1"/>
</dbReference>
<dbReference type="AlphaFoldDB" id="A0A9X3U0F2"/>
<dbReference type="Pfam" id="PF00593">
    <property type="entry name" value="TonB_dep_Rec_b-barrel"/>
    <property type="match status" value="1"/>
</dbReference>
<keyword evidence="5 11" id="KW-0812">Transmembrane</keyword>
<keyword evidence="13" id="KW-0732">Signal</keyword>
<evidence type="ECO:0000256" key="11">
    <source>
        <dbReference type="PROSITE-ProRule" id="PRU01360"/>
    </source>
</evidence>
<keyword evidence="6" id="KW-0408">Iron</keyword>
<comment type="similarity">
    <text evidence="11 12">Belongs to the TonB-dependent receptor family.</text>
</comment>
<dbReference type="PANTHER" id="PTHR32552">
    <property type="entry name" value="FERRICHROME IRON RECEPTOR-RELATED"/>
    <property type="match status" value="1"/>
</dbReference>
<dbReference type="RefSeq" id="WP_274944473.1">
    <property type="nucleotide sequence ID" value="NZ_JANWOI010000004.1"/>
</dbReference>